<name>A0A0E2APJ9_BACFG</name>
<dbReference type="HOGENOM" id="CLU_623561_0_0_10"/>
<dbReference type="PATRIC" id="fig|997883.3.peg.2225"/>
<protein>
    <submittedName>
        <fullName evidence="1">Uncharacterized protein</fullName>
    </submittedName>
</protein>
<evidence type="ECO:0000313" key="1">
    <source>
        <dbReference type="EMBL" id="EIY96242.1"/>
    </source>
</evidence>
<gene>
    <name evidence="1" type="ORF">HMPREF1056_02130</name>
</gene>
<evidence type="ECO:0000313" key="2">
    <source>
        <dbReference type="Proteomes" id="UP000003879"/>
    </source>
</evidence>
<organism evidence="1 2">
    <name type="scientific">Bacteroides fragilis CL07T12C05</name>
    <dbReference type="NCBI Taxonomy" id="997883"/>
    <lineage>
        <taxon>Bacteria</taxon>
        <taxon>Pseudomonadati</taxon>
        <taxon>Bacteroidota</taxon>
        <taxon>Bacteroidia</taxon>
        <taxon>Bacteroidales</taxon>
        <taxon>Bacteroidaceae</taxon>
        <taxon>Bacteroides</taxon>
    </lineage>
</organism>
<reference evidence="1 2" key="1">
    <citation type="submission" date="2012-02" db="EMBL/GenBank/DDBJ databases">
        <title>The Genome Sequence of Bacteroides fragilis CL07T12C05.</title>
        <authorList>
            <consortium name="The Broad Institute Genome Sequencing Platform"/>
            <person name="Earl A."/>
            <person name="Ward D."/>
            <person name="Feldgarden M."/>
            <person name="Gevers D."/>
            <person name="Zitomersky N.L."/>
            <person name="Coyne M.J."/>
            <person name="Comstock L.E."/>
            <person name="Young S.K."/>
            <person name="Zeng Q."/>
            <person name="Gargeya S."/>
            <person name="Fitzgerald M."/>
            <person name="Haas B."/>
            <person name="Abouelleil A."/>
            <person name="Alvarado L."/>
            <person name="Arachchi H.M."/>
            <person name="Berlin A."/>
            <person name="Chapman S.B."/>
            <person name="Gearin G."/>
            <person name="Goldberg J."/>
            <person name="Griggs A."/>
            <person name="Gujja S."/>
            <person name="Hansen M."/>
            <person name="Heiman D."/>
            <person name="Howarth C."/>
            <person name="Larimer J."/>
            <person name="Lui A."/>
            <person name="MacDonald P.J.P."/>
            <person name="McCowen C."/>
            <person name="Montmayeur A."/>
            <person name="Murphy C."/>
            <person name="Neiman D."/>
            <person name="Pearson M."/>
            <person name="Priest M."/>
            <person name="Roberts A."/>
            <person name="Saif S."/>
            <person name="Shea T."/>
            <person name="Sisk P."/>
            <person name="Stolte C."/>
            <person name="Sykes S."/>
            <person name="Wortman J."/>
            <person name="Nusbaum C."/>
            <person name="Birren B."/>
        </authorList>
    </citation>
    <scope>NUCLEOTIDE SEQUENCE [LARGE SCALE GENOMIC DNA]</scope>
    <source>
        <strain evidence="1 2">CL07T12C05</strain>
    </source>
</reference>
<accession>A0A0E2APJ9</accession>
<dbReference type="EMBL" id="AGXN01000012">
    <property type="protein sequence ID" value="EIY96242.1"/>
    <property type="molecule type" value="Genomic_DNA"/>
</dbReference>
<dbReference type="Proteomes" id="UP000003879">
    <property type="component" value="Unassembled WGS sequence"/>
</dbReference>
<dbReference type="RefSeq" id="WP_005794378.1">
    <property type="nucleotide sequence ID" value="NZ_JH724215.1"/>
</dbReference>
<proteinExistence type="predicted"/>
<comment type="caution">
    <text evidence="1">The sequence shown here is derived from an EMBL/GenBank/DDBJ whole genome shotgun (WGS) entry which is preliminary data.</text>
</comment>
<dbReference type="AlphaFoldDB" id="A0A0E2APJ9"/>
<sequence length="439" mass="46784">MATKGLGNETLVTSILRSNTVLVEVGGSVRRITVENFMNAINNGDEQMLRQVAWGIPIKQSTQSSTNYGVIGNTAAWTEYKLYCGRYLVTNDGRAAKMSPTNSAVFADGTAVDETKGHVMWIGPRLYYRVQTDSVSGVPVLWLSMLPIGGEFIGGANGGMYNCIGAYKGSMSGSALVSRSGVAPAGSKTINAFWNAAQVNGKEWGLTDYDQRKLIMMLGLSQYGDTNIQAKLGYGVGGSSSKDLWAAAAALQTGATKSLGDNWGKIAISVVNGSNTGVDCSRVNMMGIEDPYGWQWEFLQGVFCGSSNNSAQSGTEIFIYKGNRLPTTAELAAHPNGEYRQATRQTASGQVQEIILGEHFDIFPKKIGGNSTSYWADYSWANTTGQLVLWGGAAHDGAGCGLAYAYSSHDWSNSDAYVGSRLAYFGNLTFVSGASLMAA</sequence>